<keyword evidence="9" id="KW-1185">Reference proteome</keyword>
<evidence type="ECO:0000256" key="1">
    <source>
        <dbReference type="ARBA" id="ARBA00004141"/>
    </source>
</evidence>
<keyword evidence="4 5" id="KW-0472">Membrane</keyword>
<dbReference type="PANTHER" id="PTHR33507">
    <property type="entry name" value="INNER MEMBRANE PROTEIN YBBJ"/>
    <property type="match status" value="1"/>
</dbReference>
<accession>A0ABW7NA72</accession>
<gene>
    <name evidence="8" type="ORF">ACHKAR_13705</name>
</gene>
<reference evidence="8 9" key="1">
    <citation type="journal article" date="2013" name="Int. J. Syst. Evol. Microbiol.">
        <title>Marinoscillum luteum sp. nov., isolated from marine sediment.</title>
        <authorList>
            <person name="Cha I.T."/>
            <person name="Park S.J."/>
            <person name="Kim S.J."/>
            <person name="Kim J.G."/>
            <person name="Jung M.Y."/>
            <person name="Shin K.S."/>
            <person name="Kwon K.K."/>
            <person name="Yang S.H."/>
            <person name="Seo Y.S."/>
            <person name="Rhee S.K."/>
        </authorList>
    </citation>
    <scope>NUCLEOTIDE SEQUENCE [LARGE SCALE GENOMIC DNA]</scope>
    <source>
        <strain evidence="8 9">KCTC 23939</strain>
    </source>
</reference>
<dbReference type="Pfam" id="PF01957">
    <property type="entry name" value="NfeD"/>
    <property type="match status" value="1"/>
</dbReference>
<protein>
    <submittedName>
        <fullName evidence="8">NfeD family protein</fullName>
    </submittedName>
</protein>
<dbReference type="InterPro" id="IPR002810">
    <property type="entry name" value="NfeD-like_C"/>
</dbReference>
<feature type="transmembrane region" description="Helical" evidence="5">
    <location>
        <begin position="6"/>
        <end position="24"/>
    </location>
</feature>
<dbReference type="InterPro" id="IPR012340">
    <property type="entry name" value="NA-bd_OB-fold"/>
</dbReference>
<keyword evidence="2 5" id="KW-0812">Transmembrane</keyword>
<evidence type="ECO:0000256" key="4">
    <source>
        <dbReference type="ARBA" id="ARBA00023136"/>
    </source>
</evidence>
<dbReference type="EMBL" id="JBIPKE010000018">
    <property type="protein sequence ID" value="MFH6984503.1"/>
    <property type="molecule type" value="Genomic_DNA"/>
</dbReference>
<comment type="caution">
    <text evidence="8">The sequence shown here is derived from an EMBL/GenBank/DDBJ whole genome shotgun (WGS) entry which is preliminary data.</text>
</comment>
<dbReference type="Gene3D" id="2.40.50.140">
    <property type="entry name" value="Nucleic acid-binding proteins"/>
    <property type="match status" value="1"/>
</dbReference>
<dbReference type="InterPro" id="IPR052165">
    <property type="entry name" value="Membrane_assoc_protease"/>
</dbReference>
<evidence type="ECO:0000256" key="2">
    <source>
        <dbReference type="ARBA" id="ARBA00022692"/>
    </source>
</evidence>
<sequence length="155" mass="17194">MEWITVIGLILFGIGLLIIEVIFIPGTTIVGIAGFICSGFGVYLGYDYFDSTTGTTILIVSSSFLLVVMIYAFKSRAWERFSLKDENTGRFNDDFKVTLSVGDQGQTISSLKPSGKALFNEKELEVRSNGGFINENQQIKIIRIEPNKIIVEPIN</sequence>
<evidence type="ECO:0000259" key="6">
    <source>
        <dbReference type="Pfam" id="PF01957"/>
    </source>
</evidence>
<dbReference type="Proteomes" id="UP001610063">
    <property type="component" value="Unassembled WGS sequence"/>
</dbReference>
<keyword evidence="3 5" id="KW-1133">Transmembrane helix</keyword>
<dbReference type="PANTHER" id="PTHR33507:SF3">
    <property type="entry name" value="INNER MEMBRANE PROTEIN YBBJ"/>
    <property type="match status" value="1"/>
</dbReference>
<proteinExistence type="predicted"/>
<feature type="domain" description="NfeD-like C-terminal" evidence="6">
    <location>
        <begin position="101"/>
        <end position="153"/>
    </location>
</feature>
<dbReference type="InterPro" id="IPR056739">
    <property type="entry name" value="NfeD_membrane"/>
</dbReference>
<evidence type="ECO:0000256" key="3">
    <source>
        <dbReference type="ARBA" id="ARBA00022989"/>
    </source>
</evidence>
<feature type="transmembrane region" description="Helical" evidence="5">
    <location>
        <begin position="52"/>
        <end position="73"/>
    </location>
</feature>
<dbReference type="Pfam" id="PF24961">
    <property type="entry name" value="NfeD_membrane"/>
    <property type="match status" value="1"/>
</dbReference>
<evidence type="ECO:0000256" key="5">
    <source>
        <dbReference type="SAM" id="Phobius"/>
    </source>
</evidence>
<comment type="subcellular location">
    <subcellularLocation>
        <location evidence="1">Membrane</location>
        <topology evidence="1">Multi-pass membrane protein</topology>
    </subcellularLocation>
</comment>
<feature type="domain" description="NfeD integral membrane" evidence="7">
    <location>
        <begin position="6"/>
        <end position="71"/>
    </location>
</feature>
<organism evidence="8 9">
    <name type="scientific">Marinoscillum luteum</name>
    <dbReference type="NCBI Taxonomy" id="861051"/>
    <lineage>
        <taxon>Bacteria</taxon>
        <taxon>Pseudomonadati</taxon>
        <taxon>Bacteroidota</taxon>
        <taxon>Cytophagia</taxon>
        <taxon>Cytophagales</taxon>
        <taxon>Reichenbachiellaceae</taxon>
        <taxon>Marinoscillum</taxon>
    </lineage>
</organism>
<evidence type="ECO:0000259" key="7">
    <source>
        <dbReference type="Pfam" id="PF24961"/>
    </source>
</evidence>
<evidence type="ECO:0000313" key="8">
    <source>
        <dbReference type="EMBL" id="MFH6984503.1"/>
    </source>
</evidence>
<dbReference type="RefSeq" id="WP_395417867.1">
    <property type="nucleotide sequence ID" value="NZ_JBIPKE010000018.1"/>
</dbReference>
<name>A0ABW7NA72_9BACT</name>
<evidence type="ECO:0000313" key="9">
    <source>
        <dbReference type="Proteomes" id="UP001610063"/>
    </source>
</evidence>